<proteinExistence type="predicted"/>
<feature type="non-terminal residue" evidence="2">
    <location>
        <position position="1"/>
    </location>
</feature>
<gene>
    <name evidence="2" type="ORF">H109_07500</name>
</gene>
<accession>A0A059IY42</accession>
<dbReference type="HOGENOM" id="CLU_2910607_0_0_1"/>
<dbReference type="AlphaFoldDB" id="A0A059IY42"/>
<feature type="compositionally biased region" description="Basic and acidic residues" evidence="1">
    <location>
        <begin position="10"/>
        <end position="26"/>
    </location>
</feature>
<feature type="region of interest" description="Disordered" evidence="1">
    <location>
        <begin position="1"/>
        <end position="30"/>
    </location>
</feature>
<dbReference type="EMBL" id="AOKY01000765">
    <property type="protein sequence ID" value="KDB20546.1"/>
    <property type="molecule type" value="Genomic_DNA"/>
</dbReference>
<feature type="non-terminal residue" evidence="2">
    <location>
        <position position="62"/>
    </location>
</feature>
<comment type="caution">
    <text evidence="2">The sequence shown here is derived from an EMBL/GenBank/DDBJ whole genome shotgun (WGS) entry which is preliminary data.</text>
</comment>
<organism evidence="2 3">
    <name type="scientific">Trichophyton interdigitale (strain MR816)</name>
    <dbReference type="NCBI Taxonomy" id="1215338"/>
    <lineage>
        <taxon>Eukaryota</taxon>
        <taxon>Fungi</taxon>
        <taxon>Dikarya</taxon>
        <taxon>Ascomycota</taxon>
        <taxon>Pezizomycotina</taxon>
        <taxon>Eurotiomycetes</taxon>
        <taxon>Eurotiomycetidae</taxon>
        <taxon>Onygenales</taxon>
        <taxon>Arthrodermataceae</taxon>
        <taxon>Trichophyton</taxon>
    </lineage>
</organism>
<evidence type="ECO:0000313" key="2">
    <source>
        <dbReference type="EMBL" id="KDB20546.1"/>
    </source>
</evidence>
<keyword evidence="3" id="KW-1185">Reference proteome</keyword>
<protein>
    <submittedName>
        <fullName evidence="2">Uncharacterized protein</fullName>
    </submittedName>
</protein>
<sequence>GGRVSLMSLHRQEAEKRQRRGREEGLRTPAASPRVALRIHLHRIDEGEFFLLGFASLYILTY</sequence>
<name>A0A059IY42_TRIIM</name>
<evidence type="ECO:0000256" key="1">
    <source>
        <dbReference type="SAM" id="MobiDB-lite"/>
    </source>
</evidence>
<evidence type="ECO:0000313" key="3">
    <source>
        <dbReference type="Proteomes" id="UP000024533"/>
    </source>
</evidence>
<reference evidence="2 3" key="1">
    <citation type="submission" date="2014-02" db="EMBL/GenBank/DDBJ databases">
        <title>The Genome Sequence of Trichophyton interdigitale MR816.</title>
        <authorList>
            <consortium name="The Broad Institute Genomics Platform"/>
            <person name="Cuomo C.A."/>
            <person name="White T.C."/>
            <person name="Graser Y."/>
            <person name="Martinez-Rossi N."/>
            <person name="Heitman J."/>
            <person name="Young S.K."/>
            <person name="Zeng Q."/>
            <person name="Gargeya S."/>
            <person name="Abouelleil A."/>
            <person name="Alvarado L."/>
            <person name="Chapman S.B."/>
            <person name="Gainer-Dewar J."/>
            <person name="Goldberg J."/>
            <person name="Griggs A."/>
            <person name="Gujja S."/>
            <person name="Hansen M."/>
            <person name="Howarth C."/>
            <person name="Imamovic A."/>
            <person name="Larimer J."/>
            <person name="Martinez D."/>
            <person name="Murphy C."/>
            <person name="Pearson M.D."/>
            <person name="Persinoti G."/>
            <person name="Poon T."/>
            <person name="Priest M."/>
            <person name="Roberts A.D."/>
            <person name="Saif S."/>
            <person name="Shea T.D."/>
            <person name="Sykes S.N."/>
            <person name="Wortman J."/>
            <person name="Nusbaum C."/>
            <person name="Birren B."/>
        </authorList>
    </citation>
    <scope>NUCLEOTIDE SEQUENCE [LARGE SCALE GENOMIC DNA]</scope>
    <source>
        <strain evidence="2 3">MR816</strain>
    </source>
</reference>
<dbReference type="Proteomes" id="UP000024533">
    <property type="component" value="Unassembled WGS sequence"/>
</dbReference>